<name>A0A8J8MCD1_9FIRM</name>
<keyword evidence="1" id="KW-1133">Transmembrane helix</keyword>
<sequence length="273" mass="31767">MKINKFIISLLIIFCIFMFSSCGFIVNNPNNKNVKKAKDNETVRGHTYPKDNSFTELNDNVVVNEKSGTFSDKWYIKVNGYGIAPSELINNDMVRPNDNTEWIKSLKIRYPQIYNLKNNEKEKLLNNILFNEVINYHDILDNREYTEYSVDYKIMEANDEIISILFVGEVSDHNISNGFAHAITVDIASERKLELEEFFVIDESFIKDNLHTKFEIIDNNFEDIEENTTFIKIFVESYAQFSHENDFYIMGDNIGIIVPTQNSMGYILIQGKI</sequence>
<feature type="transmembrane region" description="Helical" evidence="1">
    <location>
        <begin position="6"/>
        <end position="26"/>
    </location>
</feature>
<evidence type="ECO:0000313" key="3">
    <source>
        <dbReference type="Proteomes" id="UP000677305"/>
    </source>
</evidence>
<dbReference type="RefSeq" id="WP_212690585.1">
    <property type="nucleotide sequence ID" value="NZ_CP058561.1"/>
</dbReference>
<accession>A0A8J8MCD1</accession>
<evidence type="ECO:0008006" key="4">
    <source>
        <dbReference type="Google" id="ProtNLM"/>
    </source>
</evidence>
<protein>
    <recommendedName>
        <fullName evidence="4">Lipoprotein</fullName>
    </recommendedName>
</protein>
<gene>
    <name evidence="2" type="ORF">HYG85_16495</name>
</gene>
<evidence type="ECO:0000313" key="2">
    <source>
        <dbReference type="EMBL" id="QUH30419.1"/>
    </source>
</evidence>
<dbReference type="Proteomes" id="UP000677305">
    <property type="component" value="Chromosome"/>
</dbReference>
<keyword evidence="3" id="KW-1185">Reference proteome</keyword>
<dbReference type="PROSITE" id="PS51257">
    <property type="entry name" value="PROKAR_LIPOPROTEIN"/>
    <property type="match status" value="1"/>
</dbReference>
<evidence type="ECO:0000256" key="1">
    <source>
        <dbReference type="SAM" id="Phobius"/>
    </source>
</evidence>
<organism evidence="2 3">
    <name type="scientific">Vallitalea guaymasensis</name>
    <dbReference type="NCBI Taxonomy" id="1185412"/>
    <lineage>
        <taxon>Bacteria</taxon>
        <taxon>Bacillati</taxon>
        <taxon>Bacillota</taxon>
        <taxon>Clostridia</taxon>
        <taxon>Lachnospirales</taxon>
        <taxon>Vallitaleaceae</taxon>
        <taxon>Vallitalea</taxon>
    </lineage>
</organism>
<dbReference type="EMBL" id="CP058561">
    <property type="protein sequence ID" value="QUH30419.1"/>
    <property type="molecule type" value="Genomic_DNA"/>
</dbReference>
<keyword evidence="1" id="KW-0812">Transmembrane</keyword>
<dbReference type="KEGG" id="vgu:HYG85_16495"/>
<dbReference type="AlphaFoldDB" id="A0A8J8MCD1"/>
<reference evidence="2 3" key="1">
    <citation type="submission" date="2020-07" db="EMBL/GenBank/DDBJ databases">
        <title>Vallitalea guaymasensis genome.</title>
        <authorList>
            <person name="Postec A."/>
        </authorList>
    </citation>
    <scope>NUCLEOTIDE SEQUENCE [LARGE SCALE GENOMIC DNA]</scope>
    <source>
        <strain evidence="2 3">Ra1766G1</strain>
    </source>
</reference>
<proteinExistence type="predicted"/>
<keyword evidence="1" id="KW-0472">Membrane</keyword>